<accession>A0A9P4GH56</accession>
<dbReference type="AlphaFoldDB" id="A0A9P4GH56"/>
<dbReference type="EMBL" id="ML976616">
    <property type="protein sequence ID" value="KAF1845475.1"/>
    <property type="molecule type" value="Genomic_DNA"/>
</dbReference>
<organism evidence="1 2">
    <name type="scientific">Cucurbitaria berberidis CBS 394.84</name>
    <dbReference type="NCBI Taxonomy" id="1168544"/>
    <lineage>
        <taxon>Eukaryota</taxon>
        <taxon>Fungi</taxon>
        <taxon>Dikarya</taxon>
        <taxon>Ascomycota</taxon>
        <taxon>Pezizomycotina</taxon>
        <taxon>Dothideomycetes</taxon>
        <taxon>Pleosporomycetidae</taxon>
        <taxon>Pleosporales</taxon>
        <taxon>Pleosporineae</taxon>
        <taxon>Cucurbitariaceae</taxon>
        <taxon>Cucurbitaria</taxon>
    </lineage>
</organism>
<dbReference type="RefSeq" id="XP_040788038.1">
    <property type="nucleotide sequence ID" value="XM_040926542.1"/>
</dbReference>
<name>A0A9P4GH56_9PLEO</name>
<keyword evidence="2" id="KW-1185">Reference proteome</keyword>
<dbReference type="Proteomes" id="UP000800039">
    <property type="component" value="Unassembled WGS sequence"/>
</dbReference>
<proteinExistence type="predicted"/>
<reference evidence="1" key="1">
    <citation type="submission" date="2020-01" db="EMBL/GenBank/DDBJ databases">
        <authorList>
            <consortium name="DOE Joint Genome Institute"/>
            <person name="Haridas S."/>
            <person name="Albert R."/>
            <person name="Binder M."/>
            <person name="Bloem J."/>
            <person name="Labutti K."/>
            <person name="Salamov A."/>
            <person name="Andreopoulos B."/>
            <person name="Baker S.E."/>
            <person name="Barry K."/>
            <person name="Bills G."/>
            <person name="Bluhm B.H."/>
            <person name="Cannon C."/>
            <person name="Castanera R."/>
            <person name="Culley D.E."/>
            <person name="Daum C."/>
            <person name="Ezra D."/>
            <person name="Gonzalez J.B."/>
            <person name="Henrissat B."/>
            <person name="Kuo A."/>
            <person name="Liang C."/>
            <person name="Lipzen A."/>
            <person name="Lutzoni F."/>
            <person name="Magnuson J."/>
            <person name="Mondo S."/>
            <person name="Nolan M."/>
            <person name="Ohm R."/>
            <person name="Pangilinan J."/>
            <person name="Park H.-J."/>
            <person name="Ramirez L."/>
            <person name="Alfaro M."/>
            <person name="Sun H."/>
            <person name="Tritt A."/>
            <person name="Yoshinaga Y."/>
            <person name="Zwiers L.-H."/>
            <person name="Turgeon B.G."/>
            <person name="Goodwin S.B."/>
            <person name="Spatafora J.W."/>
            <person name="Crous P.W."/>
            <person name="Grigoriev I.V."/>
        </authorList>
    </citation>
    <scope>NUCLEOTIDE SEQUENCE</scope>
    <source>
        <strain evidence="1">CBS 394.84</strain>
    </source>
</reference>
<evidence type="ECO:0000313" key="1">
    <source>
        <dbReference type="EMBL" id="KAF1845475.1"/>
    </source>
</evidence>
<protein>
    <submittedName>
        <fullName evidence="1">Uncharacterized protein</fullName>
    </submittedName>
</protein>
<dbReference type="GeneID" id="63843793"/>
<comment type="caution">
    <text evidence="1">The sequence shown here is derived from an EMBL/GenBank/DDBJ whole genome shotgun (WGS) entry which is preliminary data.</text>
</comment>
<evidence type="ECO:0000313" key="2">
    <source>
        <dbReference type="Proteomes" id="UP000800039"/>
    </source>
</evidence>
<dbReference type="OrthoDB" id="4487429at2759"/>
<sequence length="236" mass="26926">MINAFEYFRSTPSQRPSAANASPRRIYVCPPNVAYNSSKDVTKRISFDTLTITIYGWPSRGGLITLEDASPADLDFLDLDRRNPGMLRHERREEEDAFCQKLLLLGAKWWDSNARYSLLNSPDVNIVELDESYEPLPTMRERHWISVAWPTTGGLVVSEFGTNMWGVEIEVEVVPSDVARLRLCVSMDEKAHVLKERFQGKTWSSVEDYEGNAFIGCWGLKKTGEVGEFQEVWPEN</sequence>
<gene>
    <name evidence="1" type="ORF">K460DRAFT_109736</name>
</gene>